<keyword evidence="1" id="KW-1185">Reference proteome</keyword>
<evidence type="ECO:0000313" key="1">
    <source>
        <dbReference type="Proteomes" id="UP000887578"/>
    </source>
</evidence>
<evidence type="ECO:0000313" key="2">
    <source>
        <dbReference type="WBParaSite" id="PDA_v2.g12964.t1"/>
    </source>
</evidence>
<organism evidence="1 2">
    <name type="scientific">Panagrolaimus davidi</name>
    <dbReference type="NCBI Taxonomy" id="227884"/>
    <lineage>
        <taxon>Eukaryota</taxon>
        <taxon>Metazoa</taxon>
        <taxon>Ecdysozoa</taxon>
        <taxon>Nematoda</taxon>
        <taxon>Chromadorea</taxon>
        <taxon>Rhabditida</taxon>
        <taxon>Tylenchina</taxon>
        <taxon>Panagrolaimomorpha</taxon>
        <taxon>Panagrolaimoidea</taxon>
        <taxon>Panagrolaimidae</taxon>
        <taxon>Panagrolaimus</taxon>
    </lineage>
</organism>
<sequence length="313" mass="35593">MINGIAGEVQFQDVRYPSNNLTVYNYISNFDTITFKTSYDALAVNVNASQLITPWTAFQAILITFSLEIDTLKCPLAPQTFDFSRNPELVIPIAPTFKLRETRNSYIKCNWIFTLAPTQQLKVVVRKMNLADNINVSLTDETMTTTRYIFSNNDTNKAFHIDGQKFNLTYEFNRANISDSGFLLFVSAVNKSMIYTSEGCQEPKVNSTAQRTMYSNMDYVKGYLPYQKCVSKVTVPNNSEARLYITEYDFEGMADTLILNYGNSQSRSIEWQPRKVRNTYILTADVKNAELIFTSDGNTQGAGYTAYLDTYGK</sequence>
<proteinExistence type="predicted"/>
<name>A0A914P4Z9_9BILA</name>
<accession>A0A914P4Z9</accession>
<dbReference type="Proteomes" id="UP000887578">
    <property type="component" value="Unplaced"/>
</dbReference>
<dbReference type="SUPFAM" id="SSF49854">
    <property type="entry name" value="Spermadhesin, CUB domain"/>
    <property type="match status" value="1"/>
</dbReference>
<dbReference type="WBParaSite" id="PDA_v2.g12964.t1">
    <property type="protein sequence ID" value="PDA_v2.g12964.t1"/>
    <property type="gene ID" value="PDA_v2.g12964"/>
</dbReference>
<dbReference type="AlphaFoldDB" id="A0A914P4Z9"/>
<dbReference type="InterPro" id="IPR035914">
    <property type="entry name" value="Sperma_CUB_dom_sf"/>
</dbReference>
<protein>
    <submittedName>
        <fullName evidence="2">CUB-like domain-containing protein</fullName>
    </submittedName>
</protein>
<reference evidence="2" key="1">
    <citation type="submission" date="2022-11" db="UniProtKB">
        <authorList>
            <consortium name="WormBaseParasite"/>
        </authorList>
    </citation>
    <scope>IDENTIFICATION</scope>
</reference>